<dbReference type="Pfam" id="PF08316">
    <property type="entry name" value="Pal1"/>
    <property type="match status" value="1"/>
</dbReference>
<feature type="region of interest" description="Disordered" evidence="1">
    <location>
        <begin position="1"/>
        <end position="96"/>
    </location>
</feature>
<dbReference type="OrthoDB" id="5389892at2759"/>
<feature type="compositionally biased region" description="Basic and acidic residues" evidence="1">
    <location>
        <begin position="21"/>
        <end position="32"/>
    </location>
</feature>
<sequence>MFARFRTAGRSKSQASEGDAPDSRPRDYDKQWASKYLLDPLTAPEPSQETGPGTSHVNPYRAAAGSRPGASHLRHDDLEPGPGRMRRGSSPSALPTTSACLLQQHLHLHRYPTPPAPAASPADADLALDWSAPLHRRPLPSTDDDPLHHHHHHHLHQHLHQQLHQHQHQLLHQHQQLQQQLQLRQQLQLHQHQPHRHHHPQRRTQSPAGSASLTPPASPPPAYAQHFRSSSCSCSCSCSRTGHSCSYRNRSQSQSQSQSPSSFWSLETPDADYCAPSSYPLPLRHRLGSRPAAIATPPPPPPFALPSVDTGAILRRRSSIRERYPGDMSHRPLDMIRNDAMAADRPFRHRKRISETDTIDALDTIGGAYHHGGPYDATLLSRNLDKKSSPVAAVEQSNLEAIRATPRENIIDSLTRHVPLQGTASIPAGLPDMSGRLMQYDEGADLMREPDAPGGAYKRWDSGLQYHPDDLKGKGEPSFTIEQELGKDKQQRRRHRSSDPSGFEMQSMSQDAEASNAAAGIQRSHTTGKKLSGGLRRRFGSSRRKKDHPEDHDQ</sequence>
<dbReference type="PANTHER" id="PTHR28307">
    <property type="entry name" value="PROTEIN PAL1"/>
    <property type="match status" value="1"/>
</dbReference>
<feature type="compositionally biased region" description="Basic residues" evidence="1">
    <location>
        <begin position="192"/>
        <end position="202"/>
    </location>
</feature>
<dbReference type="KEGG" id="uvi:66062230"/>
<keyword evidence="3" id="KW-1185">Reference proteome</keyword>
<feature type="compositionally biased region" description="Basic residues" evidence="1">
    <location>
        <begin position="535"/>
        <end position="546"/>
    </location>
</feature>
<protein>
    <submittedName>
        <fullName evidence="2">Uncharacterized protein</fullName>
    </submittedName>
</protein>
<dbReference type="RefSeq" id="XP_042994884.1">
    <property type="nucleotide sequence ID" value="XM_043138950.1"/>
</dbReference>
<feature type="compositionally biased region" description="Polar residues" evidence="1">
    <location>
        <begin position="45"/>
        <end position="57"/>
    </location>
</feature>
<name>A0A8E5MF88_USTVR</name>
<evidence type="ECO:0000313" key="2">
    <source>
        <dbReference type="EMBL" id="QUC17211.1"/>
    </source>
</evidence>
<evidence type="ECO:0000313" key="3">
    <source>
        <dbReference type="Proteomes" id="UP000027002"/>
    </source>
</evidence>
<dbReference type="AlphaFoldDB" id="A0A8E5MF88"/>
<feature type="region of interest" description="Disordered" evidence="1">
    <location>
        <begin position="450"/>
        <end position="554"/>
    </location>
</feature>
<accession>A0A8E5MF88</accession>
<dbReference type="Proteomes" id="UP000027002">
    <property type="component" value="Chromosome 1"/>
</dbReference>
<dbReference type="EMBL" id="CP072753">
    <property type="protein sequence ID" value="QUC17211.1"/>
    <property type="molecule type" value="Genomic_DNA"/>
</dbReference>
<dbReference type="GeneID" id="66062230"/>
<proteinExistence type="predicted"/>
<feature type="compositionally biased region" description="Low complexity" evidence="1">
    <location>
        <begin position="172"/>
        <end position="191"/>
    </location>
</feature>
<feature type="compositionally biased region" description="Low complexity" evidence="1">
    <location>
        <begin position="206"/>
        <end position="215"/>
    </location>
</feature>
<feature type="compositionally biased region" description="Polar residues" evidence="1">
    <location>
        <begin position="504"/>
        <end position="513"/>
    </location>
</feature>
<evidence type="ECO:0000256" key="1">
    <source>
        <dbReference type="SAM" id="MobiDB-lite"/>
    </source>
</evidence>
<feature type="compositionally biased region" description="Basic residues" evidence="1">
    <location>
        <begin position="148"/>
        <end position="171"/>
    </location>
</feature>
<dbReference type="InterPro" id="IPR013226">
    <property type="entry name" value="Pal1"/>
</dbReference>
<gene>
    <name evidence="2" type="ORF">UV8b_01452</name>
</gene>
<organism evidence="2 3">
    <name type="scientific">Ustilaginoidea virens</name>
    <name type="common">Rice false smut fungus</name>
    <name type="synonym">Villosiclava virens</name>
    <dbReference type="NCBI Taxonomy" id="1159556"/>
    <lineage>
        <taxon>Eukaryota</taxon>
        <taxon>Fungi</taxon>
        <taxon>Dikarya</taxon>
        <taxon>Ascomycota</taxon>
        <taxon>Pezizomycotina</taxon>
        <taxon>Sordariomycetes</taxon>
        <taxon>Hypocreomycetidae</taxon>
        <taxon>Hypocreales</taxon>
        <taxon>Clavicipitaceae</taxon>
        <taxon>Ustilaginoidea</taxon>
    </lineage>
</organism>
<reference evidence="2" key="1">
    <citation type="submission" date="2020-03" db="EMBL/GenBank/DDBJ databases">
        <title>A mixture of massive structural variations and highly conserved coding sequences in Ustilaginoidea virens genome.</title>
        <authorList>
            <person name="Zhang K."/>
            <person name="Zhao Z."/>
            <person name="Zhang Z."/>
            <person name="Li Y."/>
            <person name="Hsiang T."/>
            <person name="Sun W."/>
        </authorList>
    </citation>
    <scope>NUCLEOTIDE SEQUENCE</scope>
    <source>
        <strain evidence="2">UV-8b</strain>
    </source>
</reference>
<dbReference type="PANTHER" id="PTHR28307:SF1">
    <property type="entry name" value="PAL1 CELL MORPHOLOGY PROTEIN"/>
    <property type="match status" value="1"/>
</dbReference>
<feature type="region of interest" description="Disordered" evidence="1">
    <location>
        <begin position="137"/>
        <end position="224"/>
    </location>
</feature>
<dbReference type="GO" id="GO:0005737">
    <property type="term" value="C:cytoplasm"/>
    <property type="evidence" value="ECO:0007669"/>
    <property type="project" value="TreeGrafter"/>
</dbReference>